<name>A0ABD2B453_VESMC</name>
<dbReference type="Proteomes" id="UP001607303">
    <property type="component" value="Unassembled WGS sequence"/>
</dbReference>
<keyword evidence="2" id="KW-1185">Reference proteome</keyword>
<evidence type="ECO:0000313" key="1">
    <source>
        <dbReference type="EMBL" id="KAL2727505.1"/>
    </source>
</evidence>
<evidence type="ECO:0000313" key="2">
    <source>
        <dbReference type="Proteomes" id="UP001607303"/>
    </source>
</evidence>
<gene>
    <name evidence="1" type="ORF">V1477_016781</name>
</gene>
<sequence>MIEKRKRRFQFQVEGSSRVGGTERKPCSLEEKLWIFEKERSFVCSIRKQMRRKEDEEEEEEEEEEEDILTTFLYKWRDIII</sequence>
<protein>
    <submittedName>
        <fullName evidence="1">Uncharacterized protein</fullName>
    </submittedName>
</protein>
<accession>A0ABD2B453</accession>
<organism evidence="1 2">
    <name type="scientific">Vespula maculifrons</name>
    <name type="common">Eastern yellow jacket</name>
    <name type="synonym">Wasp</name>
    <dbReference type="NCBI Taxonomy" id="7453"/>
    <lineage>
        <taxon>Eukaryota</taxon>
        <taxon>Metazoa</taxon>
        <taxon>Ecdysozoa</taxon>
        <taxon>Arthropoda</taxon>
        <taxon>Hexapoda</taxon>
        <taxon>Insecta</taxon>
        <taxon>Pterygota</taxon>
        <taxon>Neoptera</taxon>
        <taxon>Endopterygota</taxon>
        <taxon>Hymenoptera</taxon>
        <taxon>Apocrita</taxon>
        <taxon>Aculeata</taxon>
        <taxon>Vespoidea</taxon>
        <taxon>Vespidae</taxon>
        <taxon>Vespinae</taxon>
        <taxon>Vespula</taxon>
    </lineage>
</organism>
<dbReference type="AlphaFoldDB" id="A0ABD2B453"/>
<comment type="caution">
    <text evidence="1">The sequence shown here is derived from an EMBL/GenBank/DDBJ whole genome shotgun (WGS) entry which is preliminary data.</text>
</comment>
<dbReference type="EMBL" id="JAYRBN010000100">
    <property type="protein sequence ID" value="KAL2727505.1"/>
    <property type="molecule type" value="Genomic_DNA"/>
</dbReference>
<reference evidence="1 2" key="1">
    <citation type="journal article" date="2024" name="Ann. Entomol. Soc. Am.">
        <title>Genomic analyses of the southern and eastern yellowjacket wasps (Hymenoptera: Vespidae) reveal evolutionary signatures of social life.</title>
        <authorList>
            <person name="Catto M.A."/>
            <person name="Caine P.B."/>
            <person name="Orr S.E."/>
            <person name="Hunt B.G."/>
            <person name="Goodisman M.A.D."/>
        </authorList>
    </citation>
    <scope>NUCLEOTIDE SEQUENCE [LARGE SCALE GENOMIC DNA]</scope>
    <source>
        <strain evidence="1">232</strain>
        <tissue evidence="1">Head and thorax</tissue>
    </source>
</reference>
<proteinExistence type="predicted"/>